<dbReference type="Proteomes" id="UP000001805">
    <property type="component" value="Chromosome 2, Linkage Group V"/>
</dbReference>
<evidence type="ECO:0000256" key="1">
    <source>
        <dbReference type="ARBA" id="ARBA00022741"/>
    </source>
</evidence>
<keyword evidence="1" id="KW-0547">Nucleotide-binding</keyword>
<evidence type="ECO:0000313" key="5">
    <source>
        <dbReference type="Proteomes" id="UP000001805"/>
    </source>
</evidence>
<evidence type="ECO:0000256" key="2">
    <source>
        <dbReference type="ARBA" id="ARBA00022840"/>
    </source>
</evidence>
<reference evidence="4 5" key="1">
    <citation type="journal article" date="2003" name="Nature">
        <title>The genome sequence of the filamentous fungus Neurospora crassa.</title>
        <authorList>
            <person name="Galagan J.E."/>
            <person name="Calvo S.E."/>
            <person name="Borkovich K.A."/>
            <person name="Selker E.U."/>
            <person name="Read N.D."/>
            <person name="Jaffe D."/>
            <person name="FitzHugh W."/>
            <person name="Ma L.J."/>
            <person name="Smirnov S."/>
            <person name="Purcell S."/>
            <person name="Rehman B."/>
            <person name="Elkins T."/>
            <person name="Engels R."/>
            <person name="Wang S."/>
            <person name="Nielsen C.B."/>
            <person name="Butler J."/>
            <person name="Endrizzi M."/>
            <person name="Qui D."/>
            <person name="Ianakiev P."/>
            <person name="Bell-Pedersen D."/>
            <person name="Nelson M.A."/>
            <person name="Werner-Washburne M."/>
            <person name="Selitrennikoff C.P."/>
            <person name="Kinsey J.A."/>
            <person name="Braun E.L."/>
            <person name="Zelter A."/>
            <person name="Schulte U."/>
            <person name="Kothe G.O."/>
            <person name="Jedd G."/>
            <person name="Mewes W."/>
            <person name="Staben C."/>
            <person name="Marcotte E."/>
            <person name="Greenberg D."/>
            <person name="Roy A."/>
            <person name="Foley K."/>
            <person name="Naylor J."/>
            <person name="Stange-Thomann N."/>
            <person name="Barrett R."/>
            <person name="Gnerre S."/>
            <person name="Kamal M."/>
            <person name="Kamvysselis M."/>
            <person name="Mauceli E."/>
            <person name="Bielke C."/>
            <person name="Rudd S."/>
            <person name="Frishman D."/>
            <person name="Krystofova S."/>
            <person name="Rasmussen C."/>
            <person name="Metzenberg R.L."/>
            <person name="Perkins D.D."/>
            <person name="Kroken S."/>
            <person name="Cogoni C."/>
            <person name="Macino G."/>
            <person name="Catcheside D."/>
            <person name="Li W."/>
            <person name="Pratt R.J."/>
            <person name="Osmani S.A."/>
            <person name="DeSouza C.P."/>
            <person name="Glass L."/>
            <person name="Orbach M.J."/>
            <person name="Berglund J.A."/>
            <person name="Voelker R."/>
            <person name="Yarden O."/>
            <person name="Plamann M."/>
            <person name="Seiler S."/>
            <person name="Dunlap J."/>
            <person name="Radford A."/>
            <person name="Aramayo R."/>
            <person name="Natvig D.O."/>
            <person name="Alex L.A."/>
            <person name="Mannhaupt G."/>
            <person name="Ebbole D.J."/>
            <person name="Freitag M."/>
            <person name="Paulsen I."/>
            <person name="Sachs M.S."/>
            <person name="Lander E.S."/>
            <person name="Nusbaum C."/>
            <person name="Birren B."/>
        </authorList>
    </citation>
    <scope>NUCLEOTIDE SEQUENCE [LARGE SCALE GENOMIC DNA]</scope>
    <source>
        <strain evidence="5">ATCC 24698 / 74-OR23-1A / CBS 708.71 / DSM 1257 / FGSC 987</strain>
    </source>
</reference>
<dbReference type="OrthoDB" id="5244781at2759"/>
<dbReference type="SUPFAM" id="SSF52540">
    <property type="entry name" value="P-loop containing nucleoside triphosphate hydrolases"/>
    <property type="match status" value="1"/>
</dbReference>
<dbReference type="AlphaFoldDB" id="Q7S2H0"/>
<dbReference type="InParanoid" id="Q7S2H0"/>
<feature type="domain" description="SNF2 N-terminal" evidence="3">
    <location>
        <begin position="48"/>
        <end position="166"/>
    </location>
</feature>
<dbReference type="STRING" id="367110.Q7S2H0"/>
<gene>
    <name evidence="4" type="ORF">NCU08883</name>
</gene>
<dbReference type="GeneID" id="3874968"/>
<dbReference type="VEuPathDB" id="FungiDB:NCU08883"/>
<dbReference type="RefSeq" id="XP_958821.1">
    <property type="nucleotide sequence ID" value="XM_953728.1"/>
</dbReference>
<dbReference type="InterPro" id="IPR000330">
    <property type="entry name" value="SNF2_N"/>
</dbReference>
<proteinExistence type="predicted"/>
<dbReference type="Gene3D" id="3.40.50.10810">
    <property type="entry name" value="Tandem AAA-ATPase domain"/>
    <property type="match status" value="1"/>
</dbReference>
<protein>
    <recommendedName>
        <fullName evidence="3">SNF2 N-terminal domain-containing protein</fullName>
    </recommendedName>
</protein>
<keyword evidence="5" id="KW-1185">Reference proteome</keyword>
<dbReference type="PaxDb" id="5141-EFNCRP00000008852"/>
<dbReference type="EMBL" id="CM002240">
    <property type="protein sequence ID" value="EAA29585.1"/>
    <property type="molecule type" value="Genomic_DNA"/>
</dbReference>
<accession>Q7S2H0</accession>
<evidence type="ECO:0000259" key="3">
    <source>
        <dbReference type="Pfam" id="PF00176"/>
    </source>
</evidence>
<evidence type="ECO:0000313" key="4">
    <source>
        <dbReference type="EMBL" id="EAA29585.1"/>
    </source>
</evidence>
<sequence>MLWPLKQNKPAKLPTHGKKLAESRRLDRIGPYIRTFTLRPVLYTIIPAIIIDESQYAKGADSVLLKAIKSLQYNTAFLLSGTPVHNKWTDLYGQMSILPGCPFQDFDHFSETFCGVDSQGMLMQIPDNEKQQLLIGLLSGMVIKRPKAIVGLPEFQHTQGEVPLTDETYKDVITLIRTLTRKVVKSILKPKGKEMQTAEPDEAVDDDEETVEIPLVAAHLLVVNEELNMAGNVDAAVPSNIDDNADPDMDSQTVTKHTKAGLKEDPDEAWTKFLSNAEDDKIFTPRIQATIDLLVRLRQSYPEEKIVITAESLKILDVVYEAITRKQKSSNGSAGLFDIEIAVYNGRISSIDIRA</sequence>
<organism evidence="4 5">
    <name type="scientific">Neurospora crassa (strain ATCC 24698 / 74-OR23-1A / CBS 708.71 / DSM 1257 / FGSC 987)</name>
    <dbReference type="NCBI Taxonomy" id="367110"/>
    <lineage>
        <taxon>Eukaryota</taxon>
        <taxon>Fungi</taxon>
        <taxon>Dikarya</taxon>
        <taxon>Ascomycota</taxon>
        <taxon>Pezizomycotina</taxon>
        <taxon>Sordariomycetes</taxon>
        <taxon>Sordariomycetidae</taxon>
        <taxon>Sordariales</taxon>
        <taxon>Sordariaceae</taxon>
        <taxon>Neurospora</taxon>
    </lineage>
</organism>
<name>Q7S2H0_NEUCR</name>
<dbReference type="InterPro" id="IPR038718">
    <property type="entry name" value="SNF2-like_sf"/>
</dbReference>
<dbReference type="HOGENOM" id="CLU_780960_0_0_1"/>
<keyword evidence="2" id="KW-0067">ATP-binding</keyword>
<dbReference type="Pfam" id="PF00176">
    <property type="entry name" value="SNF2-rel_dom"/>
    <property type="match status" value="1"/>
</dbReference>
<dbReference type="GO" id="GO:0005524">
    <property type="term" value="F:ATP binding"/>
    <property type="evidence" value="ECO:0007669"/>
    <property type="project" value="InterPro"/>
</dbReference>
<dbReference type="KEGG" id="ncr:NCU08883"/>
<dbReference type="InterPro" id="IPR027417">
    <property type="entry name" value="P-loop_NTPase"/>
</dbReference>